<evidence type="ECO:0000313" key="2">
    <source>
        <dbReference type="EMBL" id="AQS38938.1"/>
    </source>
</evidence>
<reference evidence="2 3" key="1">
    <citation type="submission" date="2016-03" db="EMBL/GenBank/DDBJ databases">
        <title>Complete genome sequence of Shewanella psychrophila WP2, a deep sea bacterium isolated from west Pacific sediment.</title>
        <authorList>
            <person name="Xu G."/>
            <person name="Jian H."/>
        </authorList>
    </citation>
    <scope>NUCLEOTIDE SEQUENCE [LARGE SCALE GENOMIC DNA]</scope>
    <source>
        <strain evidence="2 3">WP2</strain>
    </source>
</reference>
<feature type="domain" description="TfoX C-terminal" evidence="1">
    <location>
        <begin position="3"/>
        <end position="76"/>
    </location>
</feature>
<dbReference type="PANTHER" id="PTHR36121:SF1">
    <property type="entry name" value="PROTEIN SXY"/>
    <property type="match status" value="1"/>
</dbReference>
<protein>
    <submittedName>
        <fullName evidence="2">TfoX C-terminal domain-containing protein</fullName>
    </submittedName>
</protein>
<dbReference type="Pfam" id="PF04994">
    <property type="entry name" value="TfoX_C"/>
    <property type="match status" value="1"/>
</dbReference>
<sequence>MNVDKLPGLGPKSTLWLNKIDIVTKDDLEKVGPVLTMIRLEREGFNPGLNMLYALVGAVEGIHWQEVARSRKAELVLALDSARELDKLS</sequence>
<evidence type="ECO:0000259" key="1">
    <source>
        <dbReference type="Pfam" id="PF04994"/>
    </source>
</evidence>
<dbReference type="EMBL" id="CP014782">
    <property type="protein sequence ID" value="AQS38938.1"/>
    <property type="molecule type" value="Genomic_DNA"/>
</dbReference>
<dbReference type="KEGG" id="spsw:Sps_03822"/>
<dbReference type="Gene3D" id="1.10.150.20">
    <property type="entry name" value="5' to 3' exonuclease, C-terminal subdomain"/>
    <property type="match status" value="1"/>
</dbReference>
<dbReference type="Proteomes" id="UP000189545">
    <property type="component" value="Chromosome"/>
</dbReference>
<dbReference type="AlphaFoldDB" id="A0A1S6HU46"/>
<dbReference type="STRING" id="225848.Sps_03822"/>
<evidence type="ECO:0000313" key="3">
    <source>
        <dbReference type="Proteomes" id="UP000189545"/>
    </source>
</evidence>
<dbReference type="InterPro" id="IPR007077">
    <property type="entry name" value="TfoX_C"/>
</dbReference>
<proteinExistence type="predicted"/>
<dbReference type="RefSeq" id="WP_218919599.1">
    <property type="nucleotide sequence ID" value="NZ_CP014782.1"/>
</dbReference>
<accession>A0A1S6HU46</accession>
<name>A0A1S6HU46_9GAMM</name>
<dbReference type="PANTHER" id="PTHR36121">
    <property type="entry name" value="PROTEIN SXY"/>
    <property type="match status" value="1"/>
</dbReference>
<dbReference type="InterPro" id="IPR047525">
    <property type="entry name" value="TfoX-like"/>
</dbReference>
<keyword evidence="3" id="KW-1185">Reference proteome</keyword>
<organism evidence="2 3">
    <name type="scientific">Shewanella psychrophila</name>
    <dbReference type="NCBI Taxonomy" id="225848"/>
    <lineage>
        <taxon>Bacteria</taxon>
        <taxon>Pseudomonadati</taxon>
        <taxon>Pseudomonadota</taxon>
        <taxon>Gammaproteobacteria</taxon>
        <taxon>Alteromonadales</taxon>
        <taxon>Shewanellaceae</taxon>
        <taxon>Shewanella</taxon>
    </lineage>
</organism>
<gene>
    <name evidence="2" type="ORF">Sps_03822</name>
</gene>